<reference evidence="1" key="2">
    <citation type="submission" date="2022-03" db="EMBL/GenBank/DDBJ databases">
        <title>Draft title - Genomic analysis of global carrot germplasm unveils the trajectory of domestication and the origin of high carotenoid orange carrot.</title>
        <authorList>
            <person name="Iorizzo M."/>
            <person name="Ellison S."/>
            <person name="Senalik D."/>
            <person name="Macko-Podgorni A."/>
            <person name="Grzebelus D."/>
            <person name="Bostan H."/>
            <person name="Rolling W."/>
            <person name="Curaba J."/>
            <person name="Simon P."/>
        </authorList>
    </citation>
    <scope>NUCLEOTIDE SEQUENCE</scope>
    <source>
        <tissue evidence="1">Leaf</tissue>
    </source>
</reference>
<accession>A0A164W8E5</accession>
<reference evidence="1" key="1">
    <citation type="journal article" date="2016" name="Nat. Genet.">
        <title>A high-quality carrot genome assembly provides new insights into carotenoid accumulation and asterid genome evolution.</title>
        <authorList>
            <person name="Iorizzo M."/>
            <person name="Ellison S."/>
            <person name="Senalik D."/>
            <person name="Zeng P."/>
            <person name="Satapoomin P."/>
            <person name="Huang J."/>
            <person name="Bowman M."/>
            <person name="Iovene M."/>
            <person name="Sanseverino W."/>
            <person name="Cavagnaro P."/>
            <person name="Yildiz M."/>
            <person name="Macko-Podgorni A."/>
            <person name="Moranska E."/>
            <person name="Grzebelus E."/>
            <person name="Grzebelus D."/>
            <person name="Ashrafi H."/>
            <person name="Zheng Z."/>
            <person name="Cheng S."/>
            <person name="Spooner D."/>
            <person name="Van Deynze A."/>
            <person name="Simon P."/>
        </authorList>
    </citation>
    <scope>NUCLEOTIDE SEQUENCE</scope>
    <source>
        <tissue evidence="1">Leaf</tissue>
    </source>
</reference>
<dbReference type="EMBL" id="CP093348">
    <property type="protein sequence ID" value="WOH05695.1"/>
    <property type="molecule type" value="Genomic_DNA"/>
</dbReference>
<evidence type="ECO:0000313" key="2">
    <source>
        <dbReference type="Proteomes" id="UP000077755"/>
    </source>
</evidence>
<protein>
    <submittedName>
        <fullName evidence="1">Uncharacterized protein</fullName>
    </submittedName>
</protein>
<gene>
    <name evidence="1" type="ORF">DCAR_0625115</name>
</gene>
<keyword evidence="2" id="KW-1185">Reference proteome</keyword>
<evidence type="ECO:0000313" key="1">
    <source>
        <dbReference type="EMBL" id="WOH05695.1"/>
    </source>
</evidence>
<organism evidence="1 2">
    <name type="scientific">Daucus carota subsp. sativus</name>
    <name type="common">Carrot</name>
    <dbReference type="NCBI Taxonomy" id="79200"/>
    <lineage>
        <taxon>Eukaryota</taxon>
        <taxon>Viridiplantae</taxon>
        <taxon>Streptophyta</taxon>
        <taxon>Embryophyta</taxon>
        <taxon>Tracheophyta</taxon>
        <taxon>Spermatophyta</taxon>
        <taxon>Magnoliopsida</taxon>
        <taxon>eudicotyledons</taxon>
        <taxon>Gunneridae</taxon>
        <taxon>Pentapetalae</taxon>
        <taxon>asterids</taxon>
        <taxon>campanulids</taxon>
        <taxon>Apiales</taxon>
        <taxon>Apiaceae</taxon>
        <taxon>Apioideae</taxon>
        <taxon>Scandiceae</taxon>
        <taxon>Daucinae</taxon>
        <taxon>Daucus</taxon>
        <taxon>Daucus sect. Daucus</taxon>
    </lineage>
</organism>
<name>A0A164W8E5_DAUCS</name>
<proteinExistence type="predicted"/>
<dbReference type="Proteomes" id="UP000077755">
    <property type="component" value="Chromosome 6"/>
</dbReference>
<dbReference type="AlphaFoldDB" id="A0A164W8E5"/>
<dbReference type="Gramene" id="KZM91427">
    <property type="protein sequence ID" value="KZM91427"/>
    <property type="gene ID" value="DCAR_021208"/>
</dbReference>
<sequence>MKTLTQAFAKTSAAIENTVQTIVQDVIGPKPLHHYDLLDQIGSAGPGLAWQLYSGKTRNEFDIAAVSNGVCLVA</sequence>